<dbReference type="GeneID" id="62641015"/>
<comment type="caution">
    <text evidence="5">The sequence shown here is derived from an EMBL/GenBank/DDBJ whole genome shotgun (WGS) entry which is preliminary data.</text>
</comment>
<dbReference type="OrthoDB" id="9815825at2"/>
<organism evidence="5 7">
    <name type="scientific">Marivita cryptomonadis</name>
    <dbReference type="NCBI Taxonomy" id="505252"/>
    <lineage>
        <taxon>Bacteria</taxon>
        <taxon>Pseudomonadati</taxon>
        <taxon>Pseudomonadota</taxon>
        <taxon>Alphaproteobacteria</taxon>
        <taxon>Rhodobacterales</taxon>
        <taxon>Roseobacteraceae</taxon>
        <taxon>Marivita</taxon>
    </lineage>
</organism>
<evidence type="ECO:0000256" key="1">
    <source>
        <dbReference type="ARBA" id="ARBA00010928"/>
    </source>
</evidence>
<dbReference type="EMBL" id="JAFBXE010000002">
    <property type="protein sequence ID" value="MBM2411339.1"/>
    <property type="molecule type" value="Genomic_DNA"/>
</dbReference>
<evidence type="ECO:0000313" key="7">
    <source>
        <dbReference type="Proteomes" id="UP000755667"/>
    </source>
</evidence>
<dbReference type="PANTHER" id="PTHR22604:SF105">
    <property type="entry name" value="TRANS-1,2-DIHYDROBENZENE-1,2-DIOL DEHYDROGENASE"/>
    <property type="match status" value="1"/>
</dbReference>
<evidence type="ECO:0000259" key="4">
    <source>
        <dbReference type="Pfam" id="PF22725"/>
    </source>
</evidence>
<dbReference type="PANTHER" id="PTHR22604">
    <property type="entry name" value="OXIDOREDUCTASES"/>
    <property type="match status" value="1"/>
</dbReference>
<dbReference type="InterPro" id="IPR036291">
    <property type="entry name" value="NAD(P)-bd_dom_sf"/>
</dbReference>
<proteinExistence type="inferred from homology"/>
<gene>
    <name evidence="5" type="ORF">JQX41_03410</name>
    <name evidence="6" type="ORF">JQX48_03410</name>
</gene>
<dbReference type="RefSeq" id="WP_085629271.1">
    <property type="nucleotide sequence ID" value="NZ_JAFBWU010000002.1"/>
</dbReference>
<accession>A0A9Q2S0H0</accession>
<keyword evidence="2" id="KW-0560">Oxidoreductase</keyword>
<feature type="domain" description="GFO/IDH/MocA-like oxidoreductase" evidence="4">
    <location>
        <begin position="132"/>
        <end position="247"/>
    </location>
</feature>
<dbReference type="SUPFAM" id="SSF51735">
    <property type="entry name" value="NAD(P)-binding Rossmann-fold domains"/>
    <property type="match status" value="1"/>
</dbReference>
<dbReference type="InterPro" id="IPR050984">
    <property type="entry name" value="Gfo/Idh/MocA_domain"/>
</dbReference>
<protein>
    <submittedName>
        <fullName evidence="5">Gfo/Idh/MocA family oxidoreductase</fullName>
    </submittedName>
</protein>
<evidence type="ECO:0000313" key="8">
    <source>
        <dbReference type="Proteomes" id="UP000809440"/>
    </source>
</evidence>
<evidence type="ECO:0000256" key="2">
    <source>
        <dbReference type="ARBA" id="ARBA00023002"/>
    </source>
</evidence>
<dbReference type="Gene3D" id="3.40.50.720">
    <property type="entry name" value="NAD(P)-binding Rossmann-like Domain"/>
    <property type="match status" value="1"/>
</dbReference>
<evidence type="ECO:0000313" key="5">
    <source>
        <dbReference type="EMBL" id="MBM2411339.1"/>
    </source>
</evidence>
<dbReference type="Pfam" id="PF22725">
    <property type="entry name" value="GFO_IDH_MocA_C3"/>
    <property type="match status" value="1"/>
</dbReference>
<dbReference type="GO" id="GO:0000166">
    <property type="term" value="F:nucleotide binding"/>
    <property type="evidence" value="ECO:0007669"/>
    <property type="project" value="InterPro"/>
</dbReference>
<dbReference type="Proteomes" id="UP000755667">
    <property type="component" value="Unassembled WGS sequence"/>
</dbReference>
<evidence type="ECO:0000313" key="6">
    <source>
        <dbReference type="EMBL" id="MBM2416006.1"/>
    </source>
</evidence>
<evidence type="ECO:0000259" key="3">
    <source>
        <dbReference type="Pfam" id="PF01408"/>
    </source>
</evidence>
<dbReference type="InterPro" id="IPR000683">
    <property type="entry name" value="Gfo/Idh/MocA-like_OxRdtase_N"/>
</dbReference>
<dbReference type="Gene3D" id="3.30.360.10">
    <property type="entry name" value="Dihydrodipicolinate Reductase, domain 2"/>
    <property type="match status" value="1"/>
</dbReference>
<dbReference type="Proteomes" id="UP000809440">
    <property type="component" value="Unassembled WGS sequence"/>
</dbReference>
<sequence length="322" mass="35342">MTEVRWGILGAAKFAREQMAPAIHAARRSRLAVLATSDPAKAAPFQAMDGALRVVDSYEAVLADPNVDAVYIPLPNSLHVEWTRRALEAGKHVLCEKPIAMRANEIDGLIALRDQTGLVAAEAYMIVHHPQWQQVRDWIKGGAIGELRRVNATFTYDNSSDPGNIRNAVETGGGSLPDIGVYTLGCTRYVTGQEPEAVLFADIRRESGVEVRAEAMIQFDGFTLTSLTSMRMLRYQSVTFQGTDGVVEVPVPFNPLGYGDAEVRLMRKSGPVEVCRYPGVNQYVRQVEAFGAAVRGEAEYPCPLEFSQGTQALIDMIWAAER</sequence>
<dbReference type="GO" id="GO:0016491">
    <property type="term" value="F:oxidoreductase activity"/>
    <property type="evidence" value="ECO:0007669"/>
    <property type="project" value="UniProtKB-KW"/>
</dbReference>
<comment type="similarity">
    <text evidence="1">Belongs to the Gfo/Idh/MocA family.</text>
</comment>
<dbReference type="InterPro" id="IPR055170">
    <property type="entry name" value="GFO_IDH_MocA-like_dom"/>
</dbReference>
<dbReference type="Pfam" id="PF01408">
    <property type="entry name" value="GFO_IDH_MocA"/>
    <property type="match status" value="1"/>
</dbReference>
<dbReference type="AlphaFoldDB" id="A0A9Q2S0H0"/>
<keyword evidence="8" id="KW-1185">Reference proteome</keyword>
<reference evidence="5 8" key="1">
    <citation type="submission" date="2021-01" db="EMBL/GenBank/DDBJ databases">
        <title>Diatom-associated Roseobacters Show Island Model of Population Structure.</title>
        <authorList>
            <person name="Qu L."/>
            <person name="Feng X."/>
            <person name="Chen Y."/>
            <person name="Li L."/>
            <person name="Wang X."/>
            <person name="Hu Z."/>
            <person name="Wang H."/>
            <person name="Luo H."/>
        </authorList>
    </citation>
    <scope>NUCLEOTIDE SEQUENCE</scope>
    <source>
        <strain evidence="6 8">CC28-63</strain>
        <strain evidence="5">CC28-69</strain>
    </source>
</reference>
<name>A0A9Q2S0H0_9RHOB</name>
<dbReference type="EMBL" id="JAFBXF010000002">
    <property type="protein sequence ID" value="MBM2416006.1"/>
    <property type="molecule type" value="Genomic_DNA"/>
</dbReference>
<feature type="domain" description="Gfo/Idh/MocA-like oxidoreductase N-terminal" evidence="3">
    <location>
        <begin position="4"/>
        <end position="120"/>
    </location>
</feature>
<dbReference type="SUPFAM" id="SSF55347">
    <property type="entry name" value="Glyceraldehyde-3-phosphate dehydrogenase-like, C-terminal domain"/>
    <property type="match status" value="1"/>
</dbReference>